<proteinExistence type="predicted"/>
<dbReference type="AlphaFoldDB" id="A0A0J5SPA1"/>
<organism evidence="1 2">
    <name type="scientific">Rossellomorea marisflavi</name>
    <dbReference type="NCBI Taxonomy" id="189381"/>
    <lineage>
        <taxon>Bacteria</taxon>
        <taxon>Bacillati</taxon>
        <taxon>Bacillota</taxon>
        <taxon>Bacilli</taxon>
        <taxon>Bacillales</taxon>
        <taxon>Bacillaceae</taxon>
        <taxon>Rossellomorea</taxon>
    </lineage>
</organism>
<sequence>MTRIASAEIGATPFMRLLGHHEGVMERWGQLSEELEGDGHLTKELKEQVRRVLAFQNGCLYCQAKGRPDPGVFDEKTSVAVGFAEVFGVQGSRVQDGLFNVLKESFSDEEISELIAFISFTSASQTFGALMDLRPEEN</sequence>
<evidence type="ECO:0000313" key="2">
    <source>
        <dbReference type="Proteomes" id="UP000076510"/>
    </source>
</evidence>
<reference evidence="2" key="1">
    <citation type="submission" date="2016-01" db="EMBL/GenBank/DDBJ databases">
        <title>Whole genome sequencing of Bhargavaea cecembensis T14.</title>
        <authorList>
            <person name="Hong K.W."/>
        </authorList>
    </citation>
    <scope>NUCLEOTIDE SEQUENCE [LARGE SCALE GENOMIC DNA]</scope>
    <source>
        <strain evidence="2">M19</strain>
    </source>
</reference>
<dbReference type="SUPFAM" id="SSF69118">
    <property type="entry name" value="AhpD-like"/>
    <property type="match status" value="1"/>
</dbReference>
<keyword evidence="1" id="KW-0575">Peroxidase</keyword>
<accession>A0A0J5SPA1</accession>
<dbReference type="InterPro" id="IPR029032">
    <property type="entry name" value="AhpD-like"/>
</dbReference>
<dbReference type="EMBL" id="LQQY01000046">
    <property type="protein sequence ID" value="KZE43724.1"/>
    <property type="molecule type" value="Genomic_DNA"/>
</dbReference>
<name>A0A0J5SPA1_9BACI</name>
<keyword evidence="1" id="KW-0560">Oxidoreductase</keyword>
<comment type="caution">
    <text evidence="1">The sequence shown here is derived from an EMBL/GenBank/DDBJ whole genome shotgun (WGS) entry which is preliminary data.</text>
</comment>
<dbReference type="RefSeq" id="WP_048004476.1">
    <property type="nucleotide sequence ID" value="NZ_CAXQIX010000044.1"/>
</dbReference>
<dbReference type="PATRIC" id="fig|189381.10.peg.3803"/>
<gene>
    <name evidence="1" type="ORF">AV649_09640</name>
</gene>
<protein>
    <submittedName>
        <fullName evidence="1">Alkylhydroperoxidase</fullName>
    </submittedName>
</protein>
<dbReference type="OrthoDB" id="1257571at2"/>
<dbReference type="GO" id="GO:0004601">
    <property type="term" value="F:peroxidase activity"/>
    <property type="evidence" value="ECO:0007669"/>
    <property type="project" value="UniProtKB-KW"/>
</dbReference>
<evidence type="ECO:0000313" key="1">
    <source>
        <dbReference type="EMBL" id="KZE43724.1"/>
    </source>
</evidence>
<dbReference type="Gene3D" id="1.20.1290.10">
    <property type="entry name" value="AhpD-like"/>
    <property type="match status" value="2"/>
</dbReference>
<dbReference type="Proteomes" id="UP000076510">
    <property type="component" value="Unassembled WGS sequence"/>
</dbReference>